<organism evidence="1">
    <name type="scientific">bioreactor metagenome</name>
    <dbReference type="NCBI Taxonomy" id="1076179"/>
    <lineage>
        <taxon>unclassified sequences</taxon>
        <taxon>metagenomes</taxon>
        <taxon>ecological metagenomes</taxon>
    </lineage>
</organism>
<sequence>MDEANISAIVLHSAELGVVRSVTRGKSLIKVAALVADFQFPRSNGAVHGITEVPVLDLATTIIEFRMRREAIVATKSQIEQWLREVLVASDLDDSIVHLVGRTIGSLCAQKILVKIDTGRYRLTDAQ</sequence>
<evidence type="ECO:0000313" key="1">
    <source>
        <dbReference type="EMBL" id="MPM98422.1"/>
    </source>
</evidence>
<accession>A0A645ECN5</accession>
<protein>
    <submittedName>
        <fullName evidence="1">Uncharacterized protein</fullName>
    </submittedName>
</protein>
<dbReference type="EMBL" id="VSSQ01044590">
    <property type="protein sequence ID" value="MPM98422.1"/>
    <property type="molecule type" value="Genomic_DNA"/>
</dbReference>
<comment type="caution">
    <text evidence="1">The sequence shown here is derived from an EMBL/GenBank/DDBJ whole genome shotgun (WGS) entry which is preliminary data.</text>
</comment>
<gene>
    <name evidence="1" type="ORF">SDC9_145608</name>
</gene>
<name>A0A645ECN5_9ZZZZ</name>
<reference evidence="1" key="1">
    <citation type="submission" date="2019-08" db="EMBL/GenBank/DDBJ databases">
        <authorList>
            <person name="Kucharzyk K."/>
            <person name="Murdoch R.W."/>
            <person name="Higgins S."/>
            <person name="Loffler F."/>
        </authorList>
    </citation>
    <scope>NUCLEOTIDE SEQUENCE</scope>
</reference>
<dbReference type="AlphaFoldDB" id="A0A645ECN5"/>
<proteinExistence type="predicted"/>